<dbReference type="GO" id="GO:0003677">
    <property type="term" value="F:DNA binding"/>
    <property type="evidence" value="ECO:0007669"/>
    <property type="project" value="UniProtKB-KW"/>
</dbReference>
<proteinExistence type="predicted"/>
<dbReference type="InterPro" id="IPR000595">
    <property type="entry name" value="cNMP-bd_dom"/>
</dbReference>
<dbReference type="Gene3D" id="1.10.10.10">
    <property type="entry name" value="Winged helix-like DNA-binding domain superfamily/Winged helix DNA-binding domain"/>
    <property type="match status" value="1"/>
</dbReference>
<dbReference type="Pfam" id="PF13545">
    <property type="entry name" value="HTH_Crp_2"/>
    <property type="match status" value="1"/>
</dbReference>
<evidence type="ECO:0000313" key="6">
    <source>
        <dbReference type="EMBL" id="MBB6210884.1"/>
    </source>
</evidence>
<dbReference type="PANTHER" id="PTHR24567">
    <property type="entry name" value="CRP FAMILY TRANSCRIPTIONAL REGULATORY PROTEIN"/>
    <property type="match status" value="1"/>
</dbReference>
<dbReference type="InterPro" id="IPR036388">
    <property type="entry name" value="WH-like_DNA-bd_sf"/>
</dbReference>
<dbReference type="Pfam" id="PF00027">
    <property type="entry name" value="cNMP_binding"/>
    <property type="match status" value="1"/>
</dbReference>
<evidence type="ECO:0000259" key="4">
    <source>
        <dbReference type="PROSITE" id="PS50042"/>
    </source>
</evidence>
<dbReference type="Gene3D" id="2.60.120.10">
    <property type="entry name" value="Jelly Rolls"/>
    <property type="match status" value="1"/>
</dbReference>
<dbReference type="GO" id="GO:0005829">
    <property type="term" value="C:cytosol"/>
    <property type="evidence" value="ECO:0007669"/>
    <property type="project" value="TreeGrafter"/>
</dbReference>
<evidence type="ECO:0000256" key="3">
    <source>
        <dbReference type="ARBA" id="ARBA00023163"/>
    </source>
</evidence>
<gene>
    <name evidence="6" type="ORF">FHS48_002314</name>
</gene>
<keyword evidence="3" id="KW-0804">Transcription</keyword>
<evidence type="ECO:0000259" key="5">
    <source>
        <dbReference type="PROSITE" id="PS51063"/>
    </source>
</evidence>
<dbReference type="PROSITE" id="PS50042">
    <property type="entry name" value="CNMP_BINDING_3"/>
    <property type="match status" value="1"/>
</dbReference>
<dbReference type="GO" id="GO:0003700">
    <property type="term" value="F:DNA-binding transcription factor activity"/>
    <property type="evidence" value="ECO:0007669"/>
    <property type="project" value="TreeGrafter"/>
</dbReference>
<evidence type="ECO:0000256" key="2">
    <source>
        <dbReference type="ARBA" id="ARBA00023125"/>
    </source>
</evidence>
<dbReference type="InterPro" id="IPR014710">
    <property type="entry name" value="RmlC-like_jellyroll"/>
</dbReference>
<sequence length="239" mass="25583">MTAAMTILTRHDQLQLARIPLLSGLPDPVRATVLDRSSVLSLSRGETLFVQGDSADRLFIVLEGWIKVFRLTAEGGQTVLHIFRAGESFAEPAVFGLGRYPASAEAAADSRLLAVPGSALKTALEQDSGLALKLIGVFAQRLNAMVAETERRQFLSTPLRVAAFLLDLIKADPDLARETGEISLRLPYDKALIAARLGMTPESFSRALAKLKDMGVDAQGATITIPSAKDLADALETGI</sequence>
<dbReference type="InterPro" id="IPR018490">
    <property type="entry name" value="cNMP-bd_dom_sf"/>
</dbReference>
<dbReference type="CDD" id="cd00038">
    <property type="entry name" value="CAP_ED"/>
    <property type="match status" value="1"/>
</dbReference>
<accession>A0A7W9ZII1</accession>
<dbReference type="SUPFAM" id="SSF51206">
    <property type="entry name" value="cAMP-binding domain-like"/>
    <property type="match status" value="1"/>
</dbReference>
<dbReference type="AlphaFoldDB" id="A0A7W9ZII1"/>
<dbReference type="Proteomes" id="UP000544872">
    <property type="component" value="Unassembled WGS sequence"/>
</dbReference>
<name>A0A7W9ZII1_NOVIT</name>
<comment type="caution">
    <text evidence="6">The sequence shown here is derived from an EMBL/GenBank/DDBJ whole genome shotgun (WGS) entry which is preliminary data.</text>
</comment>
<keyword evidence="2" id="KW-0238">DNA-binding</keyword>
<keyword evidence="7" id="KW-1185">Reference proteome</keyword>
<dbReference type="InterPro" id="IPR036390">
    <property type="entry name" value="WH_DNA-bd_sf"/>
</dbReference>
<evidence type="ECO:0000313" key="7">
    <source>
        <dbReference type="Proteomes" id="UP000544872"/>
    </source>
</evidence>
<dbReference type="InterPro" id="IPR050397">
    <property type="entry name" value="Env_Response_Regulators"/>
</dbReference>
<dbReference type="PANTHER" id="PTHR24567:SF74">
    <property type="entry name" value="HTH-TYPE TRANSCRIPTIONAL REGULATOR ARCR"/>
    <property type="match status" value="1"/>
</dbReference>
<dbReference type="SUPFAM" id="SSF46785">
    <property type="entry name" value="Winged helix' DNA-binding domain"/>
    <property type="match status" value="1"/>
</dbReference>
<feature type="domain" description="Cyclic nucleotide-binding" evidence="4">
    <location>
        <begin position="21"/>
        <end position="141"/>
    </location>
</feature>
<reference evidence="6 7" key="1">
    <citation type="submission" date="2020-08" db="EMBL/GenBank/DDBJ databases">
        <title>Genomic Encyclopedia of Type Strains, Phase IV (KMG-IV): sequencing the most valuable type-strain genomes for metagenomic binning, comparative biology and taxonomic classification.</title>
        <authorList>
            <person name="Goeker M."/>
        </authorList>
    </citation>
    <scope>NUCLEOTIDE SEQUENCE [LARGE SCALE GENOMIC DNA]</scope>
    <source>
        <strain evidence="6 7">DSM 11590</strain>
    </source>
</reference>
<dbReference type="SMART" id="SM00419">
    <property type="entry name" value="HTH_CRP"/>
    <property type="match status" value="1"/>
</dbReference>
<dbReference type="PROSITE" id="PS51063">
    <property type="entry name" value="HTH_CRP_2"/>
    <property type="match status" value="1"/>
</dbReference>
<dbReference type="SMART" id="SM00100">
    <property type="entry name" value="cNMP"/>
    <property type="match status" value="1"/>
</dbReference>
<dbReference type="InterPro" id="IPR012318">
    <property type="entry name" value="HTH_CRP"/>
</dbReference>
<keyword evidence="1" id="KW-0805">Transcription regulation</keyword>
<feature type="domain" description="HTH crp-type" evidence="5">
    <location>
        <begin position="155"/>
        <end position="229"/>
    </location>
</feature>
<evidence type="ECO:0000256" key="1">
    <source>
        <dbReference type="ARBA" id="ARBA00023015"/>
    </source>
</evidence>
<protein>
    <submittedName>
        <fullName evidence="6">CRP-like cAMP-binding protein</fullName>
    </submittedName>
</protein>
<dbReference type="EMBL" id="JACIIX010000008">
    <property type="protein sequence ID" value="MBB6210884.1"/>
    <property type="molecule type" value="Genomic_DNA"/>
</dbReference>
<organism evidence="6 7">
    <name type="scientific">Novispirillum itersonii</name>
    <name type="common">Aquaspirillum itersonii</name>
    <dbReference type="NCBI Taxonomy" id="189"/>
    <lineage>
        <taxon>Bacteria</taxon>
        <taxon>Pseudomonadati</taxon>
        <taxon>Pseudomonadota</taxon>
        <taxon>Alphaproteobacteria</taxon>
        <taxon>Rhodospirillales</taxon>
        <taxon>Novispirillaceae</taxon>
        <taxon>Novispirillum</taxon>
    </lineage>
</organism>